<dbReference type="SUPFAM" id="SSF51197">
    <property type="entry name" value="Clavaminate synthase-like"/>
    <property type="match status" value="2"/>
</dbReference>
<name>A0A8S9HRF1_BRACR</name>
<keyword evidence="5 6" id="KW-0408">Iron</keyword>
<comment type="cofactor">
    <cofactor evidence="1">
        <name>Fe cation</name>
        <dbReference type="ChEBI" id="CHEBI:24875"/>
    </cofactor>
</comment>
<reference evidence="8" key="1">
    <citation type="submission" date="2019-12" db="EMBL/GenBank/DDBJ databases">
        <title>Genome sequencing and annotation of Brassica cretica.</title>
        <authorList>
            <person name="Studholme D.J."/>
            <person name="Sarris P.F."/>
        </authorList>
    </citation>
    <scope>NUCLEOTIDE SEQUENCE</scope>
    <source>
        <strain evidence="8">PFS-001/15</strain>
        <tissue evidence="8">Leaf</tissue>
    </source>
</reference>
<feature type="domain" description="Fe2OG dioxygenase" evidence="7">
    <location>
        <begin position="216"/>
        <end position="292"/>
    </location>
</feature>
<comment type="caution">
    <text evidence="8">The sequence shown here is derived from an EMBL/GenBank/DDBJ whole genome shotgun (WGS) entry which is preliminary data.</text>
</comment>
<feature type="domain" description="Fe2OG dioxygenase" evidence="7">
    <location>
        <begin position="293"/>
        <end position="395"/>
    </location>
</feature>
<dbReference type="InterPro" id="IPR026992">
    <property type="entry name" value="DIOX_N"/>
</dbReference>
<dbReference type="PANTHER" id="PTHR10209">
    <property type="entry name" value="OXIDOREDUCTASE, 2OG-FE II OXYGENASE FAMILY PROTEIN"/>
    <property type="match status" value="1"/>
</dbReference>
<proteinExistence type="inferred from homology"/>
<dbReference type="PANTHER" id="PTHR10209:SF876">
    <property type="entry name" value="1-AMINOCYCLOPROPANE-1-CARBOXYLATE OXIDASE HOMOLOG 2"/>
    <property type="match status" value="1"/>
</dbReference>
<evidence type="ECO:0000256" key="2">
    <source>
        <dbReference type="ARBA" id="ARBA00008056"/>
    </source>
</evidence>
<dbReference type="Pfam" id="PF03171">
    <property type="entry name" value="2OG-FeII_Oxy"/>
    <property type="match status" value="2"/>
</dbReference>
<gene>
    <name evidence="8" type="ORF">F2Q68_00012981</name>
</gene>
<protein>
    <recommendedName>
        <fullName evidence="7">Fe2OG dioxygenase domain-containing protein</fullName>
    </recommendedName>
</protein>
<dbReference type="Pfam" id="PF14226">
    <property type="entry name" value="DIOX_N"/>
    <property type="match status" value="1"/>
</dbReference>
<dbReference type="InterPro" id="IPR005123">
    <property type="entry name" value="Oxoglu/Fe-dep_dioxygenase_dom"/>
</dbReference>
<evidence type="ECO:0000313" key="8">
    <source>
        <dbReference type="EMBL" id="KAF2559830.1"/>
    </source>
</evidence>
<dbReference type="GO" id="GO:0046872">
    <property type="term" value="F:metal ion binding"/>
    <property type="evidence" value="ECO:0007669"/>
    <property type="project" value="UniProtKB-KW"/>
</dbReference>
<dbReference type="Proteomes" id="UP000712281">
    <property type="component" value="Unassembled WGS sequence"/>
</dbReference>
<evidence type="ECO:0000256" key="1">
    <source>
        <dbReference type="ARBA" id="ARBA00001962"/>
    </source>
</evidence>
<keyword evidence="3 6" id="KW-0479">Metal-binding</keyword>
<evidence type="ECO:0000256" key="3">
    <source>
        <dbReference type="ARBA" id="ARBA00022723"/>
    </source>
</evidence>
<dbReference type="FunFam" id="2.60.120.330:FF:000005">
    <property type="entry name" value="1-aminocyclopropane-1-carboxylate oxidase homolog 1"/>
    <property type="match status" value="1"/>
</dbReference>
<dbReference type="InterPro" id="IPR027443">
    <property type="entry name" value="IPNS-like_sf"/>
</dbReference>
<dbReference type="EMBL" id="QGKW02001940">
    <property type="protein sequence ID" value="KAF2559830.1"/>
    <property type="molecule type" value="Genomic_DNA"/>
</dbReference>
<comment type="similarity">
    <text evidence="2 6">Belongs to the iron/ascorbate-dependent oxidoreductase family.</text>
</comment>
<dbReference type="Gene3D" id="2.60.120.330">
    <property type="entry name" value="B-lactam Antibiotic, Isopenicillin N Synthase, Chain"/>
    <property type="match status" value="2"/>
</dbReference>
<evidence type="ECO:0000256" key="4">
    <source>
        <dbReference type="ARBA" id="ARBA00023002"/>
    </source>
</evidence>
<dbReference type="GO" id="GO:0051213">
    <property type="term" value="F:dioxygenase activity"/>
    <property type="evidence" value="ECO:0007669"/>
    <property type="project" value="UniProtKB-ARBA"/>
</dbReference>
<accession>A0A8S9HRF1</accession>
<keyword evidence="4 6" id="KW-0560">Oxidoreductase</keyword>
<sequence length="446" mass="50027">METTKIAALDRINELKAFDETKTGVKGLVDAGITQLPRIFHDSPSNLANPKPPSSDLLHLTTIPTIDLEGRVFEDETKRKNTVDGIRDAAEKWGFFQVINHGVSLDLLERMKDGVRRFNEQAPEVKKQFYSRDFRREFVYTSNFDLYTSSAASWRDTFSCYMAPNPPKPQDLPEICRDVMLEYSKQAMSLGEFLFELLSEALGLNPNHLKEIDCSKGLRMLCHYYPPCPEPDLTLGASKHSDSSFLTVLLPDQIEGLQVLREGYWFDVPPVPGALIINVGDLLQASSCSRSMPFAQNLPVGHYYPPCPQPDLTLGLTKHSDNSFLTVLLQDQVGGLQVLHDQYWVDVPPVPGALVVNVGDLLQLITNGKFISVEHRVLANKAGPRISVGCFFSSYLMANPRVYGPIKELLSEENPPIYRDTTITEYSKFYRSKGFDGTSGLLYLKI</sequence>
<evidence type="ECO:0000259" key="7">
    <source>
        <dbReference type="PROSITE" id="PS51471"/>
    </source>
</evidence>
<dbReference type="AlphaFoldDB" id="A0A8S9HRF1"/>
<dbReference type="PROSITE" id="PS51471">
    <property type="entry name" value="FE2OG_OXY"/>
    <property type="match status" value="2"/>
</dbReference>
<evidence type="ECO:0000256" key="5">
    <source>
        <dbReference type="ARBA" id="ARBA00023004"/>
    </source>
</evidence>
<dbReference type="InterPro" id="IPR044861">
    <property type="entry name" value="IPNS-like_FE2OG_OXY"/>
</dbReference>
<evidence type="ECO:0000313" key="9">
    <source>
        <dbReference type="Proteomes" id="UP000712281"/>
    </source>
</evidence>
<evidence type="ECO:0000256" key="6">
    <source>
        <dbReference type="RuleBase" id="RU003682"/>
    </source>
</evidence>
<organism evidence="8 9">
    <name type="scientific">Brassica cretica</name>
    <name type="common">Mustard</name>
    <dbReference type="NCBI Taxonomy" id="69181"/>
    <lineage>
        <taxon>Eukaryota</taxon>
        <taxon>Viridiplantae</taxon>
        <taxon>Streptophyta</taxon>
        <taxon>Embryophyta</taxon>
        <taxon>Tracheophyta</taxon>
        <taxon>Spermatophyta</taxon>
        <taxon>Magnoliopsida</taxon>
        <taxon>eudicotyledons</taxon>
        <taxon>Gunneridae</taxon>
        <taxon>Pentapetalae</taxon>
        <taxon>rosids</taxon>
        <taxon>malvids</taxon>
        <taxon>Brassicales</taxon>
        <taxon>Brassicaceae</taxon>
        <taxon>Brassiceae</taxon>
        <taxon>Brassica</taxon>
    </lineage>
</organism>